<dbReference type="InterPro" id="IPR008972">
    <property type="entry name" value="Cupredoxin"/>
</dbReference>
<dbReference type="SUPFAM" id="SSF56436">
    <property type="entry name" value="C-type lectin-like"/>
    <property type="match status" value="1"/>
</dbReference>
<dbReference type="GO" id="GO:0005507">
    <property type="term" value="F:copper ion binding"/>
    <property type="evidence" value="ECO:0007669"/>
    <property type="project" value="InterPro"/>
</dbReference>
<dbReference type="Gene3D" id="2.60.40.420">
    <property type="entry name" value="Cupredoxins - blue copper proteins"/>
    <property type="match status" value="2"/>
</dbReference>
<comment type="similarity">
    <text evidence="1">Belongs to the multicopper oxidase family.</text>
</comment>
<dbReference type="InterPro" id="IPR016187">
    <property type="entry name" value="CTDL_fold"/>
</dbReference>
<evidence type="ECO:0000256" key="3">
    <source>
        <dbReference type="ARBA" id="ARBA00023002"/>
    </source>
</evidence>
<dbReference type="SMART" id="SM00034">
    <property type="entry name" value="CLECT"/>
    <property type="match status" value="1"/>
</dbReference>
<dbReference type="PROSITE" id="PS50041">
    <property type="entry name" value="C_TYPE_LECTIN_2"/>
    <property type="match status" value="1"/>
</dbReference>
<keyword evidence="2" id="KW-0479">Metal-binding</keyword>
<dbReference type="Pfam" id="PF07731">
    <property type="entry name" value="Cu-oxidase_2"/>
    <property type="match status" value="1"/>
</dbReference>
<evidence type="ECO:0000256" key="5">
    <source>
        <dbReference type="SAM" id="MobiDB-lite"/>
    </source>
</evidence>
<reference evidence="8" key="1">
    <citation type="submission" date="2022-11" db="UniProtKB">
        <authorList>
            <consortium name="WormBaseParasite"/>
        </authorList>
    </citation>
    <scope>IDENTIFICATION</scope>
</reference>
<dbReference type="InterPro" id="IPR016186">
    <property type="entry name" value="C-type_lectin-like/link_sf"/>
</dbReference>
<evidence type="ECO:0000313" key="7">
    <source>
        <dbReference type="Proteomes" id="UP000887540"/>
    </source>
</evidence>
<dbReference type="PROSITE" id="PS00080">
    <property type="entry name" value="MULTICOPPER_OXIDASE2"/>
    <property type="match status" value="1"/>
</dbReference>
<organism evidence="7 8">
    <name type="scientific">Acrobeloides nanus</name>
    <dbReference type="NCBI Taxonomy" id="290746"/>
    <lineage>
        <taxon>Eukaryota</taxon>
        <taxon>Metazoa</taxon>
        <taxon>Ecdysozoa</taxon>
        <taxon>Nematoda</taxon>
        <taxon>Chromadorea</taxon>
        <taxon>Rhabditida</taxon>
        <taxon>Tylenchina</taxon>
        <taxon>Cephalobomorpha</taxon>
        <taxon>Cephaloboidea</taxon>
        <taxon>Cephalobidae</taxon>
        <taxon>Acrobeloides</taxon>
    </lineage>
</organism>
<dbReference type="Pfam" id="PF07732">
    <property type="entry name" value="Cu-oxidase_3"/>
    <property type="match status" value="1"/>
</dbReference>
<feature type="compositionally biased region" description="Pro residues" evidence="5">
    <location>
        <begin position="459"/>
        <end position="478"/>
    </location>
</feature>
<evidence type="ECO:0000259" key="6">
    <source>
        <dbReference type="PROSITE" id="PS50041"/>
    </source>
</evidence>
<dbReference type="PANTHER" id="PTHR11709">
    <property type="entry name" value="MULTI-COPPER OXIDASE"/>
    <property type="match status" value="1"/>
</dbReference>
<dbReference type="AlphaFoldDB" id="A0A914CQ23"/>
<evidence type="ECO:0000313" key="8">
    <source>
        <dbReference type="WBParaSite" id="ACRNAN_scaffold12747.g24065.t1"/>
    </source>
</evidence>
<keyword evidence="4" id="KW-0186">Copper</keyword>
<dbReference type="GO" id="GO:0005886">
    <property type="term" value="C:plasma membrane"/>
    <property type="evidence" value="ECO:0007669"/>
    <property type="project" value="TreeGrafter"/>
</dbReference>
<keyword evidence="7" id="KW-1185">Reference proteome</keyword>
<dbReference type="GO" id="GO:0016491">
    <property type="term" value="F:oxidoreductase activity"/>
    <property type="evidence" value="ECO:0007669"/>
    <property type="project" value="UniProtKB-KW"/>
</dbReference>
<dbReference type="CDD" id="cd00037">
    <property type="entry name" value="CLECT"/>
    <property type="match status" value="1"/>
</dbReference>
<dbReference type="PANTHER" id="PTHR11709:SF394">
    <property type="entry name" value="FI03373P-RELATED"/>
    <property type="match status" value="1"/>
</dbReference>
<evidence type="ECO:0000256" key="1">
    <source>
        <dbReference type="ARBA" id="ARBA00010609"/>
    </source>
</evidence>
<name>A0A914CQ23_9BILA</name>
<feature type="region of interest" description="Disordered" evidence="5">
    <location>
        <begin position="401"/>
        <end position="427"/>
    </location>
</feature>
<dbReference type="Proteomes" id="UP000887540">
    <property type="component" value="Unplaced"/>
</dbReference>
<protein>
    <submittedName>
        <fullName evidence="8">C-type lectin domain-containing protein</fullName>
    </submittedName>
</protein>
<keyword evidence="3" id="KW-0560">Oxidoreductase</keyword>
<dbReference type="InterPro" id="IPR002355">
    <property type="entry name" value="Cu_oxidase_Cu_BS"/>
</dbReference>
<dbReference type="InterPro" id="IPR001304">
    <property type="entry name" value="C-type_lectin-like"/>
</dbReference>
<dbReference type="Pfam" id="PF00059">
    <property type="entry name" value="Lectin_C"/>
    <property type="match status" value="1"/>
</dbReference>
<evidence type="ECO:0000256" key="2">
    <source>
        <dbReference type="ARBA" id="ARBA00022723"/>
    </source>
</evidence>
<evidence type="ECO:0000256" key="4">
    <source>
        <dbReference type="ARBA" id="ARBA00023008"/>
    </source>
</evidence>
<accession>A0A914CQ23</accession>
<dbReference type="InterPro" id="IPR045087">
    <property type="entry name" value="Cu-oxidase_fam"/>
</dbReference>
<dbReference type="GO" id="GO:0006826">
    <property type="term" value="P:iron ion transport"/>
    <property type="evidence" value="ECO:0007669"/>
    <property type="project" value="TreeGrafter"/>
</dbReference>
<proteinExistence type="inferred from homology"/>
<dbReference type="InterPro" id="IPR011706">
    <property type="entry name" value="Cu-oxidase_C"/>
</dbReference>
<dbReference type="Gene3D" id="3.10.100.10">
    <property type="entry name" value="Mannose-Binding Protein A, subunit A"/>
    <property type="match status" value="1"/>
</dbReference>
<feature type="region of interest" description="Disordered" evidence="5">
    <location>
        <begin position="455"/>
        <end position="478"/>
    </location>
</feature>
<feature type="domain" description="C-type lectin" evidence="6">
    <location>
        <begin position="491"/>
        <end position="607"/>
    </location>
</feature>
<sequence length="622" mass="68704">MVSINGKIPGDTIVVPLGAEVEMNFMNRLGTRSLSVHVHGLDKMGLWYTDGVAFVQQCPIGPNSDYSYRFVADTAGTQFYHGHLSTEFGEGVMGGFLVKKTVEKTYDAQNNLMVMGREYYTLLQDIGIIGMEDELLVAFDQFDKYSKQLNEPWDLNNSSKCYSHSRIDDGTQIAVDSPLSALLIGNKGWYNQDDLKKRPSQLPLTTYLIKKRIAAVLLVWLEGHFLTVVAADGVDIQPIQEYFLNVDHDEGINGNLFVPPLGMPYYHYGNETEIYTPCNATICNKPNFEHCKCFNHYNFTLGNIVQTTCYGLKWGNSSWLNGNVEGMSKNPTFRDTIALPIGGYVVIRFRADNPGWWFSHCHFLVHHLKGMAFAFRIGEHDQMPVPPQGFPHSCGIYKQPPLSTLRTTPPPRPGNSTSQSGGTTASCPAPAPGCPGGPYGIPPPYGCPPPCGPYTQRPSTPPPRPSTPPPPPPTPPPSKPVCPNGWHYYQQTRKCFYMESTPLVQSAALNECSKRNGTLASISNSDENVFVANIVKQTIGGAWHDTWFGLYKSKSGGLVYYDKSPVSYFVNPLPVAPAFNPGPDMTCYILMLNPDSSQVGWQAVNCNSTKYIDGFVCSQQSA</sequence>
<dbReference type="SUPFAM" id="SSF49503">
    <property type="entry name" value="Cupredoxins"/>
    <property type="match status" value="2"/>
</dbReference>
<dbReference type="WBParaSite" id="ACRNAN_scaffold12747.g24065.t1">
    <property type="protein sequence ID" value="ACRNAN_scaffold12747.g24065.t1"/>
    <property type="gene ID" value="ACRNAN_scaffold12747.g24065"/>
</dbReference>
<dbReference type="InterPro" id="IPR011707">
    <property type="entry name" value="Cu-oxidase-like_N"/>
</dbReference>